<sequence>MVAWLDVGHNDFFTKLSGDGSIPFWKQYYPKQRYFKGFSPLKRANVPNWDAPVVTADSGTQSAT</sequence>
<accession>F4XM04</accession>
<gene>
    <name evidence="1" type="ORF">LYNGBM3L_18010</name>
</gene>
<dbReference type="EMBL" id="GL890838">
    <property type="protein sequence ID" value="EGJ34353.1"/>
    <property type="molecule type" value="Genomic_DNA"/>
</dbReference>
<protein>
    <submittedName>
        <fullName evidence="1">Uncharacterized protein</fullName>
    </submittedName>
</protein>
<reference evidence="2" key="1">
    <citation type="journal article" date="2011" name="Proc. Natl. Acad. Sci. U.S.A.">
        <title>Genomic insights into the physiology and ecology of the marine filamentous cyanobacterium Lyngbya majuscula.</title>
        <authorList>
            <person name="Jones A.C."/>
            <person name="Monroe E.A."/>
            <person name="Podell S."/>
            <person name="Hess W.R."/>
            <person name="Klages S."/>
            <person name="Esquenazi E."/>
            <person name="Niessen S."/>
            <person name="Hoover H."/>
            <person name="Rothmann M."/>
            <person name="Lasken R.S."/>
            <person name="Yates J.R.III."/>
            <person name="Reinhardt R."/>
            <person name="Kube M."/>
            <person name="Burkart M.D."/>
            <person name="Allen E.E."/>
            <person name="Dorrestein P.C."/>
            <person name="Gerwick W.H."/>
            <person name="Gerwick L."/>
        </authorList>
    </citation>
    <scope>NUCLEOTIDE SEQUENCE [LARGE SCALE GENOMIC DNA]</scope>
    <source>
        <strain evidence="2">3L</strain>
    </source>
</reference>
<dbReference type="Proteomes" id="UP000003959">
    <property type="component" value="Unassembled WGS sequence"/>
</dbReference>
<dbReference type="AlphaFoldDB" id="F4XM04"/>
<evidence type="ECO:0000313" key="2">
    <source>
        <dbReference type="Proteomes" id="UP000003959"/>
    </source>
</evidence>
<keyword evidence="2" id="KW-1185">Reference proteome</keyword>
<organism evidence="1 2">
    <name type="scientific">Moorena producens 3L</name>
    <dbReference type="NCBI Taxonomy" id="489825"/>
    <lineage>
        <taxon>Bacteria</taxon>
        <taxon>Bacillati</taxon>
        <taxon>Cyanobacteriota</taxon>
        <taxon>Cyanophyceae</taxon>
        <taxon>Coleofasciculales</taxon>
        <taxon>Coleofasciculaceae</taxon>
        <taxon>Moorena</taxon>
    </lineage>
</organism>
<dbReference type="HOGENOM" id="CLU_2862919_0_0_3"/>
<evidence type="ECO:0000313" key="1">
    <source>
        <dbReference type="EMBL" id="EGJ34353.1"/>
    </source>
</evidence>
<name>F4XM04_9CYAN</name>
<proteinExistence type="predicted"/>